<dbReference type="Gene3D" id="3.40.50.1390">
    <property type="entry name" value="Resolvase, N-terminal catalytic domain"/>
    <property type="match status" value="1"/>
</dbReference>
<evidence type="ECO:0000259" key="2">
    <source>
        <dbReference type="SMART" id="SM00857"/>
    </source>
</evidence>
<gene>
    <name evidence="3" type="ORF">PUW80_03400</name>
</gene>
<dbReference type="SUPFAM" id="SSF53041">
    <property type="entry name" value="Resolvase-like"/>
    <property type="match status" value="1"/>
</dbReference>
<accession>A0ABT5SF40</accession>
<comment type="similarity">
    <text evidence="1">Belongs to the site-specific recombinase resolvase family.</text>
</comment>
<organism evidence="3 4">
    <name type="scientific">Microbacterium thalli</name>
    <dbReference type="NCBI Taxonomy" id="3027921"/>
    <lineage>
        <taxon>Bacteria</taxon>
        <taxon>Bacillati</taxon>
        <taxon>Actinomycetota</taxon>
        <taxon>Actinomycetes</taxon>
        <taxon>Micrococcales</taxon>
        <taxon>Microbacteriaceae</taxon>
        <taxon>Microbacterium</taxon>
    </lineage>
</organism>
<dbReference type="InterPro" id="IPR009057">
    <property type="entry name" value="Homeodomain-like_sf"/>
</dbReference>
<evidence type="ECO:0000313" key="4">
    <source>
        <dbReference type="Proteomes" id="UP001218170"/>
    </source>
</evidence>
<name>A0ABT5SF40_9MICO</name>
<dbReference type="Proteomes" id="UP001218170">
    <property type="component" value="Unassembled WGS sequence"/>
</dbReference>
<dbReference type="InterPro" id="IPR006119">
    <property type="entry name" value="Resolv_N"/>
</dbReference>
<proteinExistence type="inferred from homology"/>
<dbReference type="Pfam" id="PF00239">
    <property type="entry name" value="Resolvase"/>
    <property type="match status" value="1"/>
</dbReference>
<dbReference type="RefSeq" id="WP_274263896.1">
    <property type="nucleotide sequence ID" value="NZ_JAQZCI010000001.1"/>
</dbReference>
<dbReference type="SMART" id="SM00857">
    <property type="entry name" value="Resolvase"/>
    <property type="match status" value="1"/>
</dbReference>
<evidence type="ECO:0000256" key="1">
    <source>
        <dbReference type="ARBA" id="ARBA00009913"/>
    </source>
</evidence>
<keyword evidence="4" id="KW-1185">Reference proteome</keyword>
<dbReference type="EMBL" id="JAQZCI010000001">
    <property type="protein sequence ID" value="MDD7961392.1"/>
    <property type="molecule type" value="Genomic_DNA"/>
</dbReference>
<sequence length="191" mass="19778">MTRLVGYTREVTPGAGTAADAAQLTLAGAERVFTDDSADGAAERPGLRECLEFVEAGDTVVVAGAAMIASTAAQFLTAVSGLVGRGVGFRSLSEPALSTGTDMDPASVFVALESLRRRLSSLQTRAGMEAAASKGRRPGRPTVMTPERIAMAVELRDLGRPVTHIARVLGVSANAVQRALASHEGMAANER</sequence>
<protein>
    <submittedName>
        <fullName evidence="3">Recombinase family protein</fullName>
    </submittedName>
</protein>
<dbReference type="InterPro" id="IPR036162">
    <property type="entry name" value="Resolvase-like_N_sf"/>
</dbReference>
<dbReference type="SUPFAM" id="SSF46689">
    <property type="entry name" value="Homeodomain-like"/>
    <property type="match status" value="1"/>
</dbReference>
<evidence type="ECO:0000313" key="3">
    <source>
        <dbReference type="EMBL" id="MDD7961392.1"/>
    </source>
</evidence>
<comment type="caution">
    <text evidence="3">The sequence shown here is derived from an EMBL/GenBank/DDBJ whole genome shotgun (WGS) entry which is preliminary data.</text>
</comment>
<reference evidence="3 4" key="1">
    <citation type="submission" date="2023-02" db="EMBL/GenBank/DDBJ databases">
        <title>Study of novel species of the Microbacterium genus.</title>
        <authorList>
            <person name="Arroyo-Herrera I."/>
            <person name="Roman-Ponce B."/>
            <person name="Vasquez-Murrieta M.S."/>
        </authorList>
    </citation>
    <scope>NUCLEOTIDE SEQUENCE [LARGE SCALE GENOMIC DNA]</scope>
    <source>
        <strain evidence="3 4">NE1TT3</strain>
    </source>
</reference>
<feature type="domain" description="Resolvase/invertase-type recombinase catalytic" evidence="2">
    <location>
        <begin position="4"/>
        <end position="137"/>
    </location>
</feature>
<dbReference type="Gene3D" id="1.10.10.60">
    <property type="entry name" value="Homeodomain-like"/>
    <property type="match status" value="1"/>
</dbReference>